<accession>A0AAJ6QSX0</accession>
<dbReference type="SUPFAM" id="SSF55856">
    <property type="entry name" value="Cytochrome b5-like heme/steroid binding domain"/>
    <property type="match status" value="1"/>
</dbReference>
<evidence type="ECO:0000256" key="9">
    <source>
        <dbReference type="ARBA" id="ARBA00023004"/>
    </source>
</evidence>
<evidence type="ECO:0000256" key="5">
    <source>
        <dbReference type="ARBA" id="ARBA00022723"/>
    </source>
</evidence>
<evidence type="ECO:0000256" key="6">
    <source>
        <dbReference type="ARBA" id="ARBA00022824"/>
    </source>
</evidence>
<dbReference type="PANTHER" id="PTHR19359">
    <property type="entry name" value="CYTOCHROME B5"/>
    <property type="match status" value="1"/>
</dbReference>
<dbReference type="PANTHER" id="PTHR19359:SF150">
    <property type="entry name" value="CYTOCHROME B5"/>
    <property type="match status" value="1"/>
</dbReference>
<dbReference type="GO" id="GO:0005789">
    <property type="term" value="C:endoplasmic reticulum membrane"/>
    <property type="evidence" value="ECO:0007669"/>
    <property type="project" value="UniProtKB-SubCell"/>
</dbReference>
<evidence type="ECO:0000256" key="10">
    <source>
        <dbReference type="ARBA" id="ARBA00023136"/>
    </source>
</evidence>
<keyword evidence="3 14" id="KW-0349">Heme</keyword>
<dbReference type="Gene3D" id="3.10.120.10">
    <property type="entry name" value="Cytochrome b5-like heme/steroid binding domain"/>
    <property type="match status" value="1"/>
</dbReference>
<evidence type="ECO:0000256" key="11">
    <source>
        <dbReference type="ARBA" id="ARBA00037877"/>
    </source>
</evidence>
<keyword evidence="4 14" id="KW-0812">Transmembrane</keyword>
<dbReference type="GeneID" id="100901256"/>
<keyword evidence="9 14" id="KW-0408">Iron</keyword>
<dbReference type="GO" id="GO:0020037">
    <property type="term" value="F:heme binding"/>
    <property type="evidence" value="ECO:0007669"/>
    <property type="project" value="UniProtKB-UniRule"/>
</dbReference>
<sequence>MSTYSLEDVAKHNEKSSCWLVIHEGIYDVTKFMEEHPGGEEVLLEQGGRESTEVFEDVGHSTDARELMAKYKIGDLCDEDKAKIKKVAEKSKFPEPSQSEGSLSAWVVPTAIALGATSLYHLFLKHQTSSS</sequence>
<comment type="subcellular location">
    <subcellularLocation>
        <location evidence="1">Endoplasmic reticulum membrane</location>
        <topology evidence="1">Single-pass membrane protein</topology>
        <orientation evidence="1">Cytoplasmic side</orientation>
    </subcellularLocation>
    <subcellularLocation>
        <location evidence="11">Microsome membrane</location>
        <topology evidence="11">Single-pass membrane protein</topology>
        <orientation evidence="11">Cytoplasmic side</orientation>
    </subcellularLocation>
</comment>
<feature type="transmembrane region" description="Helical" evidence="14">
    <location>
        <begin position="103"/>
        <end position="123"/>
    </location>
</feature>
<keyword evidence="2" id="KW-0813">Transport</keyword>
<keyword evidence="8" id="KW-0249">Electron transport</keyword>
<gene>
    <name evidence="17" type="primary">LOC100901256</name>
</gene>
<dbReference type="InterPro" id="IPR050668">
    <property type="entry name" value="Cytochrome_b5"/>
</dbReference>
<evidence type="ECO:0000313" key="17">
    <source>
        <dbReference type="RefSeq" id="XP_003742686.1"/>
    </source>
</evidence>
<dbReference type="RefSeq" id="XP_003742686.1">
    <property type="nucleotide sequence ID" value="XM_003742638.2"/>
</dbReference>
<evidence type="ECO:0000256" key="3">
    <source>
        <dbReference type="ARBA" id="ARBA00022617"/>
    </source>
</evidence>
<reference evidence="17" key="1">
    <citation type="submission" date="2025-08" db="UniProtKB">
        <authorList>
            <consortium name="RefSeq"/>
        </authorList>
    </citation>
    <scope>IDENTIFICATION</scope>
</reference>
<comment type="similarity">
    <text evidence="12 14">Belongs to the cytochrome b5 family.</text>
</comment>
<dbReference type="InterPro" id="IPR036400">
    <property type="entry name" value="Cyt_B5-like_heme/steroid_sf"/>
</dbReference>
<keyword evidence="6" id="KW-0256">Endoplasmic reticulum</keyword>
<dbReference type="SMART" id="SM01117">
    <property type="entry name" value="Cyt-b5"/>
    <property type="match status" value="1"/>
</dbReference>
<keyword evidence="7" id="KW-0492">Microsome</keyword>
<dbReference type="InterPro" id="IPR001199">
    <property type="entry name" value="Cyt_B5-like_heme/steroid-bd"/>
</dbReference>
<dbReference type="InterPro" id="IPR018506">
    <property type="entry name" value="Cyt_B5_heme-BS"/>
</dbReference>
<evidence type="ECO:0000256" key="13">
    <source>
        <dbReference type="ARBA" id="ARBA00039806"/>
    </source>
</evidence>
<dbReference type="AlphaFoldDB" id="A0AAJ6QSX0"/>
<dbReference type="Proteomes" id="UP000694867">
    <property type="component" value="Unplaced"/>
</dbReference>
<evidence type="ECO:0000259" key="15">
    <source>
        <dbReference type="PROSITE" id="PS50255"/>
    </source>
</evidence>
<evidence type="ECO:0000256" key="4">
    <source>
        <dbReference type="ARBA" id="ARBA00022692"/>
    </source>
</evidence>
<evidence type="ECO:0000256" key="12">
    <source>
        <dbReference type="ARBA" id="ARBA00038168"/>
    </source>
</evidence>
<dbReference type="Pfam" id="PF00173">
    <property type="entry name" value="Cyt-b5"/>
    <property type="match status" value="1"/>
</dbReference>
<keyword evidence="10 14" id="KW-0472">Membrane</keyword>
<evidence type="ECO:0000256" key="7">
    <source>
        <dbReference type="ARBA" id="ARBA00022848"/>
    </source>
</evidence>
<keyword evidence="16" id="KW-1185">Reference proteome</keyword>
<dbReference type="PRINTS" id="PR00363">
    <property type="entry name" value="CYTOCHROMEB5"/>
</dbReference>
<dbReference type="PROSITE" id="PS00191">
    <property type="entry name" value="CYTOCHROME_B5_1"/>
    <property type="match status" value="1"/>
</dbReference>
<dbReference type="PROSITE" id="PS50255">
    <property type="entry name" value="CYTOCHROME_B5_2"/>
    <property type="match status" value="1"/>
</dbReference>
<name>A0AAJ6QSX0_9ACAR</name>
<evidence type="ECO:0000256" key="1">
    <source>
        <dbReference type="ARBA" id="ARBA00004131"/>
    </source>
</evidence>
<evidence type="ECO:0000256" key="14">
    <source>
        <dbReference type="RuleBase" id="RU362121"/>
    </source>
</evidence>
<dbReference type="KEGG" id="goe:100901256"/>
<dbReference type="FunFam" id="3.10.120.10:FF:000002">
    <property type="entry name" value="Cytochrome b5 type B"/>
    <property type="match status" value="1"/>
</dbReference>
<dbReference type="GO" id="GO:0046872">
    <property type="term" value="F:metal ion binding"/>
    <property type="evidence" value="ECO:0007669"/>
    <property type="project" value="UniProtKB-UniRule"/>
</dbReference>
<proteinExistence type="inferred from homology"/>
<evidence type="ECO:0000313" key="16">
    <source>
        <dbReference type="Proteomes" id="UP000694867"/>
    </source>
</evidence>
<protein>
    <recommendedName>
        <fullName evidence="13">Cytochrome b5</fullName>
    </recommendedName>
</protein>
<feature type="domain" description="Cytochrome b5 heme-binding" evidence="15">
    <location>
        <begin position="1"/>
        <end position="77"/>
    </location>
</feature>
<keyword evidence="14" id="KW-1133">Transmembrane helix</keyword>
<keyword evidence="5 14" id="KW-0479">Metal-binding</keyword>
<organism evidence="16 17">
    <name type="scientific">Galendromus occidentalis</name>
    <name type="common">western predatory mite</name>
    <dbReference type="NCBI Taxonomy" id="34638"/>
    <lineage>
        <taxon>Eukaryota</taxon>
        <taxon>Metazoa</taxon>
        <taxon>Ecdysozoa</taxon>
        <taxon>Arthropoda</taxon>
        <taxon>Chelicerata</taxon>
        <taxon>Arachnida</taxon>
        <taxon>Acari</taxon>
        <taxon>Parasitiformes</taxon>
        <taxon>Mesostigmata</taxon>
        <taxon>Gamasina</taxon>
        <taxon>Phytoseioidea</taxon>
        <taxon>Phytoseiidae</taxon>
        <taxon>Typhlodrominae</taxon>
        <taxon>Galendromus</taxon>
    </lineage>
</organism>
<evidence type="ECO:0000256" key="8">
    <source>
        <dbReference type="ARBA" id="ARBA00022982"/>
    </source>
</evidence>
<evidence type="ECO:0000256" key="2">
    <source>
        <dbReference type="ARBA" id="ARBA00022448"/>
    </source>
</evidence>